<name>A0ABW4YSJ2_9HYPH</name>
<feature type="domain" description="L,D-TPase catalytic" evidence="9">
    <location>
        <begin position="50"/>
        <end position="181"/>
    </location>
</feature>
<feature type="compositionally biased region" description="Pro residues" evidence="8">
    <location>
        <begin position="478"/>
        <end position="487"/>
    </location>
</feature>
<evidence type="ECO:0000313" key="11">
    <source>
        <dbReference type="Proteomes" id="UP001597299"/>
    </source>
</evidence>
<dbReference type="InterPro" id="IPR005490">
    <property type="entry name" value="LD_TPept_cat_dom"/>
</dbReference>
<evidence type="ECO:0000256" key="4">
    <source>
        <dbReference type="ARBA" id="ARBA00022960"/>
    </source>
</evidence>
<keyword evidence="11" id="KW-1185">Reference proteome</keyword>
<feature type="compositionally biased region" description="Polar residues" evidence="8">
    <location>
        <begin position="541"/>
        <end position="554"/>
    </location>
</feature>
<feature type="compositionally biased region" description="Low complexity" evidence="8">
    <location>
        <begin position="424"/>
        <end position="446"/>
    </location>
</feature>
<dbReference type="PROSITE" id="PS52029">
    <property type="entry name" value="LD_TPASE"/>
    <property type="match status" value="1"/>
</dbReference>
<evidence type="ECO:0000256" key="5">
    <source>
        <dbReference type="ARBA" id="ARBA00022984"/>
    </source>
</evidence>
<evidence type="ECO:0000256" key="2">
    <source>
        <dbReference type="ARBA" id="ARBA00005992"/>
    </source>
</evidence>
<protein>
    <submittedName>
        <fullName evidence="10">L,D-transpeptidase family protein</fullName>
    </submittedName>
</protein>
<dbReference type="RefSeq" id="WP_246549196.1">
    <property type="nucleotide sequence ID" value="NZ_JAHBGB010000041.1"/>
</dbReference>
<feature type="region of interest" description="Disordered" evidence="8">
    <location>
        <begin position="421"/>
        <end position="554"/>
    </location>
</feature>
<gene>
    <name evidence="10" type="ORF">ACFSNC_01265</name>
</gene>
<comment type="caution">
    <text evidence="10">The sequence shown here is derived from an EMBL/GenBank/DDBJ whole genome shotgun (WGS) entry which is preliminary data.</text>
</comment>
<evidence type="ECO:0000256" key="3">
    <source>
        <dbReference type="ARBA" id="ARBA00022679"/>
    </source>
</evidence>
<evidence type="ECO:0000256" key="7">
    <source>
        <dbReference type="PROSITE-ProRule" id="PRU01373"/>
    </source>
</evidence>
<evidence type="ECO:0000259" key="9">
    <source>
        <dbReference type="PROSITE" id="PS52029"/>
    </source>
</evidence>
<keyword evidence="4 7" id="KW-0133">Cell shape</keyword>
<dbReference type="Proteomes" id="UP001597299">
    <property type="component" value="Unassembled WGS sequence"/>
</dbReference>
<evidence type="ECO:0000256" key="1">
    <source>
        <dbReference type="ARBA" id="ARBA00004752"/>
    </source>
</evidence>
<dbReference type="EMBL" id="JBHUHD010000001">
    <property type="protein sequence ID" value="MFD2139019.1"/>
    <property type="molecule type" value="Genomic_DNA"/>
</dbReference>
<dbReference type="CDD" id="cd16913">
    <property type="entry name" value="YkuD_like"/>
    <property type="match status" value="1"/>
</dbReference>
<evidence type="ECO:0000313" key="10">
    <source>
        <dbReference type="EMBL" id="MFD2139019.1"/>
    </source>
</evidence>
<keyword evidence="5 7" id="KW-0573">Peptidoglycan synthesis</keyword>
<keyword evidence="6 7" id="KW-0961">Cell wall biogenesis/degradation</keyword>
<organism evidence="10 11">
    <name type="scientific">Ancylobacter oerskovii</name>
    <dbReference type="NCBI Taxonomy" id="459519"/>
    <lineage>
        <taxon>Bacteria</taxon>
        <taxon>Pseudomonadati</taxon>
        <taxon>Pseudomonadota</taxon>
        <taxon>Alphaproteobacteria</taxon>
        <taxon>Hyphomicrobiales</taxon>
        <taxon>Xanthobacteraceae</taxon>
        <taxon>Ancylobacter</taxon>
    </lineage>
</organism>
<dbReference type="InterPro" id="IPR038063">
    <property type="entry name" value="Transpep_catalytic_dom"/>
</dbReference>
<feature type="compositionally biased region" description="Low complexity" evidence="8">
    <location>
        <begin position="468"/>
        <end position="477"/>
    </location>
</feature>
<reference evidence="11" key="1">
    <citation type="journal article" date="2019" name="Int. J. Syst. Evol. Microbiol.">
        <title>The Global Catalogue of Microorganisms (GCM) 10K type strain sequencing project: providing services to taxonomists for standard genome sequencing and annotation.</title>
        <authorList>
            <consortium name="The Broad Institute Genomics Platform"/>
            <consortium name="The Broad Institute Genome Sequencing Center for Infectious Disease"/>
            <person name="Wu L."/>
            <person name="Ma J."/>
        </authorList>
    </citation>
    <scope>NUCLEOTIDE SEQUENCE [LARGE SCALE GENOMIC DNA]</scope>
    <source>
        <strain evidence="11">CCM 7435</strain>
    </source>
</reference>
<evidence type="ECO:0000256" key="8">
    <source>
        <dbReference type="SAM" id="MobiDB-lite"/>
    </source>
</evidence>
<dbReference type="PANTHER" id="PTHR36699:SF1">
    <property type="entry name" value="L,D-TRANSPEPTIDASE YAFK-RELATED"/>
    <property type="match status" value="1"/>
</dbReference>
<dbReference type="SUPFAM" id="SSF141523">
    <property type="entry name" value="L,D-transpeptidase catalytic domain-like"/>
    <property type="match status" value="1"/>
</dbReference>
<feature type="compositionally biased region" description="Low complexity" evidence="8">
    <location>
        <begin position="488"/>
        <end position="526"/>
    </location>
</feature>
<feature type="region of interest" description="Disordered" evidence="8">
    <location>
        <begin position="344"/>
        <end position="364"/>
    </location>
</feature>
<comment type="similarity">
    <text evidence="2">Belongs to the YkuD family.</text>
</comment>
<dbReference type="PANTHER" id="PTHR36699">
    <property type="entry name" value="LD-TRANSPEPTIDASE"/>
    <property type="match status" value="1"/>
</dbReference>
<accession>A0ABW4YSJ2</accession>
<dbReference type="Pfam" id="PF03734">
    <property type="entry name" value="YkuD"/>
    <property type="match status" value="1"/>
</dbReference>
<comment type="pathway">
    <text evidence="1 7">Cell wall biogenesis; peptidoglycan biosynthesis.</text>
</comment>
<feature type="active site" description="Proton donor/acceptor" evidence="7">
    <location>
        <position position="142"/>
    </location>
</feature>
<proteinExistence type="inferred from homology"/>
<evidence type="ECO:0000256" key="6">
    <source>
        <dbReference type="ARBA" id="ARBA00023316"/>
    </source>
</evidence>
<keyword evidence="3" id="KW-0808">Transferase</keyword>
<sequence>MLAGAAAAALALAGCTGDGGPSVNAKAMKALSPQTLALISEKGMTKDSPIVVRIFKEESELEVWKETTSGEYALLKTYPICRWSGELGPKVKEGDRQAPEGFYTITPGQMNPNSSYYLSFNLGFPNAYDRAWGRTGAHLMVHGDCSSAGCYAMTDEQIQEIFALGRESFQGGQRAFQVQAYPFHMTADNLARHRNNPNLAFWRMLKEGSDTFEVTRQLPKVDVCGRRYVFNATPADPNARFDPNAPCPEFTQPGGLGEALASRKAVDQQRIASASMPAAPVRTGKDGGMNKVFLAKLANPQAKAPGSLPAVVKPPGSDYGVDTNEPAPADSIALATADTVPVAANVPLPEPRPADAPAGSAPQLASASGEMSLFGRAAPAPAATQVASLDPAAVPAPAAAPSGGASSGGLLASVNRLLGRSDAPAEPAAPTSAPAASSSATSPAPSGLTALGNWLTGKSAEPAPAPVEPAAAPVADVPVPPARPPAPRAAAPAAAPQTHARRTAPAPAVASAPVSAPTPVAAAAPAKGTTSSSVALPGPSILSTGAFTSSSSVQ</sequence>
<feature type="active site" description="Nucleophile" evidence="7">
    <location>
        <position position="150"/>
    </location>
</feature>